<name>A0A6I8NJD6_ORNAN</name>
<dbReference type="InParanoid" id="A0A6I8NJD6"/>
<keyword evidence="9 12" id="KW-0694">RNA-binding</keyword>
<dbReference type="Gene3D" id="4.10.60.10">
    <property type="entry name" value="Zinc finger, CCHC-type"/>
    <property type="match status" value="1"/>
</dbReference>
<dbReference type="Bgee" id="ENSOANG00000009568">
    <property type="expression patterns" value="Expressed in ovary and 5 other cell types or tissues"/>
</dbReference>
<dbReference type="Ensembl" id="ENSOANT00000049788.1">
    <property type="protein sequence ID" value="ENSOANP00000040819.1"/>
    <property type="gene ID" value="ENSOANG00000009568.3"/>
</dbReference>
<gene>
    <name evidence="16" type="primary">CPSF4L</name>
</gene>
<dbReference type="FunFam" id="4.10.1000.10:FF:000005">
    <property type="entry name" value="cleavage and polyadenylation specificity factor subunit 4"/>
    <property type="match status" value="1"/>
</dbReference>
<protein>
    <recommendedName>
        <fullName evidence="3 12">Cleavage and polyadenylation specificity factor subunit 4</fullName>
        <shortName evidence="12">CPSF 30 kDa subunit</shortName>
    </recommendedName>
    <alternativeName>
        <fullName evidence="12">Cleavage and polyadenylation specificity factor 30 kDa subunit</fullName>
    </alternativeName>
</protein>
<dbReference type="GO" id="GO:0008270">
    <property type="term" value="F:zinc ion binding"/>
    <property type="evidence" value="ECO:0007669"/>
    <property type="project" value="UniProtKB-KW"/>
</dbReference>
<evidence type="ECO:0000256" key="5">
    <source>
        <dbReference type="ARBA" id="ARBA00022723"/>
    </source>
</evidence>
<evidence type="ECO:0000256" key="13">
    <source>
        <dbReference type="SAM" id="MobiDB-lite"/>
    </source>
</evidence>
<dbReference type="GeneTree" id="ENSGT00940000155520"/>
<dbReference type="InterPro" id="IPR000571">
    <property type="entry name" value="Znf_CCCH"/>
</dbReference>
<dbReference type="Gene3D" id="4.10.1000.10">
    <property type="entry name" value="Zinc finger, CCCH-type"/>
    <property type="match status" value="2"/>
</dbReference>
<comment type="function">
    <text evidence="12">Component of the cleavage and polyadenylation specificity factor (CPSF) complex that play a key role in pre-mRNA 3'-end formation, recognizing the AAUAAA signal sequence and interacting with poly(A) polymerase and other factors to bring about cleavage and poly(A) addition. CPSF4 binds RNA polymers with a preference for poly(U).</text>
</comment>
<proteinExistence type="inferred from homology"/>
<dbReference type="InterPro" id="IPR036875">
    <property type="entry name" value="Znf_CCHC_sf"/>
</dbReference>
<evidence type="ECO:0000256" key="8">
    <source>
        <dbReference type="ARBA" id="ARBA00022833"/>
    </source>
</evidence>
<reference evidence="16 17" key="1">
    <citation type="journal article" date="2008" name="Nature">
        <title>Genome analysis of the platypus reveals unique signatures of evolution.</title>
        <authorList>
            <person name="Warren W.C."/>
            <person name="Hillier L.W."/>
            <person name="Marshall Graves J.A."/>
            <person name="Birney E."/>
            <person name="Ponting C.P."/>
            <person name="Grutzner F."/>
            <person name="Belov K."/>
            <person name="Miller W."/>
            <person name="Clarke L."/>
            <person name="Chinwalla A.T."/>
            <person name="Yang S.P."/>
            <person name="Heger A."/>
            <person name="Locke D.P."/>
            <person name="Miethke P."/>
            <person name="Waters P.D."/>
            <person name="Veyrunes F."/>
            <person name="Fulton L."/>
            <person name="Fulton B."/>
            <person name="Graves T."/>
            <person name="Wallis J."/>
            <person name="Puente X.S."/>
            <person name="Lopez-Otin C."/>
            <person name="Ordonez G.R."/>
            <person name="Eichler E.E."/>
            <person name="Chen L."/>
            <person name="Cheng Z."/>
            <person name="Deakin J.E."/>
            <person name="Alsop A."/>
            <person name="Thompson K."/>
            <person name="Kirby P."/>
            <person name="Papenfuss A.T."/>
            <person name="Wakefield M.J."/>
            <person name="Olender T."/>
            <person name="Lancet D."/>
            <person name="Huttley G.A."/>
            <person name="Smit A.F."/>
            <person name="Pask A."/>
            <person name="Temple-Smith P."/>
            <person name="Batzer M.A."/>
            <person name="Walker J.A."/>
            <person name="Konkel M.K."/>
            <person name="Harris R.S."/>
            <person name="Whittington C.M."/>
            <person name="Wong E.S."/>
            <person name="Gemmell N.J."/>
            <person name="Buschiazzo E."/>
            <person name="Vargas Jentzsch I.M."/>
            <person name="Merkel A."/>
            <person name="Schmitz J."/>
            <person name="Zemann A."/>
            <person name="Churakov G."/>
            <person name="Kriegs J.O."/>
            <person name="Brosius J."/>
            <person name="Murchison E.P."/>
            <person name="Sachidanandam R."/>
            <person name="Smith C."/>
            <person name="Hannon G.J."/>
            <person name="Tsend-Ayush E."/>
            <person name="McMillan D."/>
            <person name="Attenborough R."/>
            <person name="Rens W."/>
            <person name="Ferguson-Smith M."/>
            <person name="Lefevre C.M."/>
            <person name="Sharp J.A."/>
            <person name="Nicholas K.R."/>
            <person name="Ray D.A."/>
            <person name="Kube M."/>
            <person name="Reinhardt R."/>
            <person name="Pringle T.H."/>
            <person name="Taylor J."/>
            <person name="Jones R.C."/>
            <person name="Nixon B."/>
            <person name="Dacheux J.L."/>
            <person name="Niwa H."/>
            <person name="Sekita Y."/>
            <person name="Huang X."/>
            <person name="Stark A."/>
            <person name="Kheradpour P."/>
            <person name="Kellis M."/>
            <person name="Flicek P."/>
            <person name="Chen Y."/>
            <person name="Webber C."/>
            <person name="Hardison R."/>
            <person name="Nelson J."/>
            <person name="Hallsworth-Pepin K."/>
            <person name="Delehaunty K."/>
            <person name="Markovic C."/>
            <person name="Minx P."/>
            <person name="Feng Y."/>
            <person name="Kremitzki C."/>
            <person name="Mitreva M."/>
            <person name="Glasscock J."/>
            <person name="Wylie T."/>
            <person name="Wohldmann P."/>
            <person name="Thiru P."/>
            <person name="Nhan M.N."/>
            <person name="Pohl C.S."/>
            <person name="Smith S.M."/>
            <person name="Hou S."/>
            <person name="Nefedov M."/>
            <person name="de Jong P.J."/>
            <person name="Renfree M.B."/>
            <person name="Mardis E.R."/>
            <person name="Wilson R.K."/>
        </authorList>
    </citation>
    <scope>NUCLEOTIDE SEQUENCE [LARGE SCALE GENOMIC DNA]</scope>
    <source>
        <strain evidence="16 17">Glennie</strain>
    </source>
</reference>
<evidence type="ECO:0000259" key="14">
    <source>
        <dbReference type="PROSITE" id="PS50103"/>
    </source>
</evidence>
<feature type="zinc finger region" description="C3H1-type" evidence="11">
    <location>
        <begin position="170"/>
        <end position="192"/>
    </location>
</feature>
<feature type="zinc finger region" description="C3H1-type" evidence="11">
    <location>
        <begin position="141"/>
        <end position="168"/>
    </location>
</feature>
<evidence type="ECO:0000313" key="16">
    <source>
        <dbReference type="Ensembl" id="ENSOANP00000040819.1"/>
    </source>
</evidence>
<accession>A0A6I8NJD6</accession>
<dbReference type="PANTHER" id="PTHR23102:SF19">
    <property type="entry name" value="CLEAVAGE AND POLYADENYLATION SPECIFICITY FACTOR SUBUNIT 4-LIKE PROTEIN-RELATED"/>
    <property type="match status" value="1"/>
</dbReference>
<feature type="zinc finger region" description="C3H1-type" evidence="11">
    <location>
        <begin position="58"/>
        <end position="82"/>
    </location>
</feature>
<organism evidence="16 17">
    <name type="scientific">Ornithorhynchus anatinus</name>
    <name type="common">Duckbill platypus</name>
    <dbReference type="NCBI Taxonomy" id="9258"/>
    <lineage>
        <taxon>Eukaryota</taxon>
        <taxon>Metazoa</taxon>
        <taxon>Chordata</taxon>
        <taxon>Craniata</taxon>
        <taxon>Vertebrata</taxon>
        <taxon>Euteleostomi</taxon>
        <taxon>Mammalia</taxon>
        <taxon>Monotremata</taxon>
        <taxon>Ornithorhynchidae</taxon>
        <taxon>Ornithorhynchus</taxon>
    </lineage>
</organism>
<reference evidence="16" key="3">
    <citation type="submission" date="2025-09" db="UniProtKB">
        <authorList>
            <consortium name="Ensembl"/>
        </authorList>
    </citation>
    <scope>IDENTIFICATION</scope>
    <source>
        <strain evidence="16">Glennie</strain>
    </source>
</reference>
<dbReference type="PROSITE" id="PS50158">
    <property type="entry name" value="ZF_CCHC"/>
    <property type="match status" value="1"/>
</dbReference>
<dbReference type="InterPro" id="IPR001878">
    <property type="entry name" value="Znf_CCHC"/>
</dbReference>
<dbReference type="Pfam" id="PF14608">
    <property type="entry name" value="zf-CCCH_2"/>
    <property type="match status" value="1"/>
</dbReference>
<dbReference type="OMA" id="GPACKHR"/>
<feature type="domain" description="C3H1-type" evidence="14">
    <location>
        <begin position="85"/>
        <end position="112"/>
    </location>
</feature>
<dbReference type="FunCoup" id="A0A6I8NJD6">
    <property type="interactions" value="74"/>
</dbReference>
<feature type="domain" description="C3H1-type" evidence="14">
    <location>
        <begin position="170"/>
        <end position="192"/>
    </location>
</feature>
<feature type="domain" description="C3H1-type" evidence="14">
    <location>
        <begin position="114"/>
        <end position="140"/>
    </location>
</feature>
<keyword evidence="10 12" id="KW-0539">Nucleus</keyword>
<keyword evidence="4 12" id="KW-0507">mRNA processing</keyword>
<feature type="zinc finger region" description="C3H1-type" evidence="11">
    <location>
        <begin position="85"/>
        <end position="112"/>
    </location>
</feature>
<evidence type="ECO:0000256" key="4">
    <source>
        <dbReference type="ARBA" id="ARBA00022664"/>
    </source>
</evidence>
<evidence type="ECO:0000256" key="6">
    <source>
        <dbReference type="ARBA" id="ARBA00022737"/>
    </source>
</evidence>
<dbReference type="InterPro" id="IPR045348">
    <property type="entry name" value="CPSF4/Yth1"/>
</dbReference>
<evidence type="ECO:0000256" key="12">
    <source>
        <dbReference type="RuleBase" id="RU369008"/>
    </source>
</evidence>
<evidence type="ECO:0000256" key="2">
    <source>
        <dbReference type="ARBA" id="ARBA00008907"/>
    </source>
</evidence>
<reference evidence="16" key="2">
    <citation type="submission" date="2025-08" db="UniProtKB">
        <authorList>
            <consortium name="Ensembl"/>
        </authorList>
    </citation>
    <scope>IDENTIFICATION</scope>
    <source>
        <strain evidence="16">Glennie</strain>
    </source>
</reference>
<dbReference type="RefSeq" id="XP_028935920.2">
    <property type="nucleotide sequence ID" value="XM_029080087.2"/>
</dbReference>
<comment type="similarity">
    <text evidence="2 12">Belongs to the CPSF4/YTH1 family.</text>
</comment>
<evidence type="ECO:0000256" key="10">
    <source>
        <dbReference type="ARBA" id="ARBA00023242"/>
    </source>
</evidence>
<evidence type="ECO:0000313" key="17">
    <source>
        <dbReference type="Proteomes" id="UP000002279"/>
    </source>
</evidence>
<dbReference type="CTD" id="642843"/>
<evidence type="ECO:0000256" key="1">
    <source>
        <dbReference type="ARBA" id="ARBA00004123"/>
    </source>
</evidence>
<keyword evidence="6 12" id="KW-0677">Repeat</keyword>
<dbReference type="Proteomes" id="UP000002279">
    <property type="component" value="Chromosome 15"/>
</dbReference>
<evidence type="ECO:0000256" key="9">
    <source>
        <dbReference type="ARBA" id="ARBA00022884"/>
    </source>
</evidence>
<dbReference type="SMART" id="SM00356">
    <property type="entry name" value="ZnF_C3H1"/>
    <property type="match status" value="5"/>
</dbReference>
<dbReference type="SUPFAM" id="SSF57756">
    <property type="entry name" value="Retrovirus zinc finger-like domains"/>
    <property type="match status" value="1"/>
</dbReference>
<sequence length="288" mass="32172">MTLDSPGEEGLKPTRWLGFCSRKMQELIAGVEKIVFDLEADVEQQKGTGLLPFLGMDKSRAAVCNFFLKGLCGKGGLCPFRHLSGEKTVVCKHWLRGLCKKGDQCEFLHQYDVTKMPECYFFSNFGKCSNKECPFLHVDPASRLRDCPWYNQGFCKNGPLCKYQHTRRVMCINYLVGFCPAGPKCKFMHPKMNLLLGNQDNFKSQAPGPAPLTSAGSISSKDSSVDRLPPSRISALHFLHYHLRTRHNMAQPSPSFKPLPQITCFRCGGKGHYANKCGKISTGPLKGE</sequence>
<dbReference type="GO" id="GO:0005847">
    <property type="term" value="C:mRNA cleavage and polyadenylation specificity factor complex"/>
    <property type="evidence" value="ECO:0000318"/>
    <property type="project" value="GO_Central"/>
</dbReference>
<dbReference type="Pfam" id="PF15663">
    <property type="entry name" value="zf-CCCH_3"/>
    <property type="match status" value="1"/>
</dbReference>
<dbReference type="PROSITE" id="PS50103">
    <property type="entry name" value="ZF_C3H1"/>
    <property type="match status" value="5"/>
</dbReference>
<comment type="subcellular location">
    <subcellularLocation>
        <location evidence="1 12">Nucleus</location>
    </subcellularLocation>
</comment>
<evidence type="ECO:0000259" key="15">
    <source>
        <dbReference type="PROSITE" id="PS50158"/>
    </source>
</evidence>
<dbReference type="InterPro" id="IPR036855">
    <property type="entry name" value="Znf_CCCH_sf"/>
</dbReference>
<keyword evidence="17" id="KW-1185">Reference proteome</keyword>
<evidence type="ECO:0000256" key="3">
    <source>
        <dbReference type="ARBA" id="ARBA00016264"/>
    </source>
</evidence>
<keyword evidence="5 11" id="KW-0479">Metal-binding</keyword>
<feature type="domain" description="C3H1-type" evidence="14">
    <location>
        <begin position="141"/>
        <end position="168"/>
    </location>
</feature>
<feature type="zinc finger region" description="C3H1-type" evidence="11">
    <location>
        <begin position="114"/>
        <end position="140"/>
    </location>
</feature>
<evidence type="ECO:0000256" key="7">
    <source>
        <dbReference type="ARBA" id="ARBA00022771"/>
    </source>
</evidence>
<keyword evidence="7 11" id="KW-0863">Zinc-finger</keyword>
<dbReference type="PANTHER" id="PTHR23102">
    <property type="entry name" value="CLEAVAGE AND POLYADENYLATION SPECIFICITY FACTOR SUBUNIT 4-RELATED"/>
    <property type="match status" value="1"/>
</dbReference>
<dbReference type="AlphaFoldDB" id="A0A6I8NJD6"/>
<comment type="subunit">
    <text evidence="12">Component of the cleavage and polyadenylation specificity factor (CPSF) complex.</text>
</comment>
<dbReference type="GO" id="GO:0003723">
    <property type="term" value="F:RNA binding"/>
    <property type="evidence" value="ECO:0007669"/>
    <property type="project" value="UniProtKB-UniRule"/>
</dbReference>
<keyword evidence="8 11" id="KW-0862">Zinc</keyword>
<feature type="domain" description="C3H1-type" evidence="14">
    <location>
        <begin position="58"/>
        <end position="82"/>
    </location>
</feature>
<dbReference type="GO" id="GO:0031124">
    <property type="term" value="P:mRNA 3'-end processing"/>
    <property type="evidence" value="ECO:0007669"/>
    <property type="project" value="UniProtKB-UniRule"/>
</dbReference>
<feature type="region of interest" description="Disordered" evidence="13">
    <location>
        <begin position="206"/>
        <end position="226"/>
    </location>
</feature>
<feature type="domain" description="CCHC-type" evidence="15">
    <location>
        <begin position="264"/>
        <end position="277"/>
    </location>
</feature>
<dbReference type="SUPFAM" id="SSF90229">
    <property type="entry name" value="CCCH zinc finger"/>
    <property type="match status" value="2"/>
</dbReference>
<dbReference type="InterPro" id="IPR041686">
    <property type="entry name" value="Znf-CCCH_3"/>
</dbReference>
<dbReference type="Pfam" id="PF00642">
    <property type="entry name" value="zf-CCCH"/>
    <property type="match status" value="1"/>
</dbReference>
<dbReference type="GeneID" id="100093082"/>
<evidence type="ECO:0000256" key="11">
    <source>
        <dbReference type="PROSITE-ProRule" id="PRU00723"/>
    </source>
</evidence>